<dbReference type="InterPro" id="IPR003598">
    <property type="entry name" value="Ig_sub2"/>
</dbReference>
<gene>
    <name evidence="9" type="ORF">GDO54_007673</name>
</gene>
<feature type="domain" description="Fibronectin type-III" evidence="8">
    <location>
        <begin position="345"/>
        <end position="439"/>
    </location>
</feature>
<dbReference type="PANTHER" id="PTHR44170">
    <property type="entry name" value="PROTEIN SIDEKICK"/>
    <property type="match status" value="1"/>
</dbReference>
<evidence type="ECO:0000256" key="1">
    <source>
        <dbReference type="ARBA" id="ARBA00009588"/>
    </source>
</evidence>
<accession>A0AAV3ASH8</accession>
<evidence type="ECO:0000259" key="8">
    <source>
        <dbReference type="PROSITE" id="PS50853"/>
    </source>
</evidence>
<dbReference type="Pfam" id="PF07679">
    <property type="entry name" value="I-set"/>
    <property type="match status" value="2"/>
</dbReference>
<dbReference type="PROSITE" id="PS50853">
    <property type="entry name" value="FN3"/>
    <property type="match status" value="2"/>
</dbReference>
<dbReference type="SMART" id="SM00060">
    <property type="entry name" value="FN3"/>
    <property type="match status" value="2"/>
</dbReference>
<evidence type="ECO:0000259" key="7">
    <source>
        <dbReference type="PROSITE" id="PS50835"/>
    </source>
</evidence>
<dbReference type="SUPFAM" id="SSF48726">
    <property type="entry name" value="Immunoglobulin"/>
    <property type="match status" value="4"/>
</dbReference>
<dbReference type="AlphaFoldDB" id="A0AAV3ASH8"/>
<dbReference type="InterPro" id="IPR003599">
    <property type="entry name" value="Ig_sub"/>
</dbReference>
<name>A0AAV3ASH8_PYXAD</name>
<feature type="domain" description="Ig-like" evidence="7">
    <location>
        <begin position="286"/>
        <end position="335"/>
    </location>
</feature>
<dbReference type="SUPFAM" id="SSF49265">
    <property type="entry name" value="Fibronectin type III"/>
    <property type="match status" value="1"/>
</dbReference>
<evidence type="ECO:0000313" key="10">
    <source>
        <dbReference type="Proteomes" id="UP001181693"/>
    </source>
</evidence>
<dbReference type="Gene3D" id="2.60.40.10">
    <property type="entry name" value="Immunoglobulins"/>
    <property type="match status" value="6"/>
</dbReference>
<dbReference type="GO" id="GO:0098609">
    <property type="term" value="P:cell-cell adhesion"/>
    <property type="evidence" value="ECO:0007669"/>
    <property type="project" value="TreeGrafter"/>
</dbReference>
<evidence type="ECO:0000256" key="4">
    <source>
        <dbReference type="ARBA" id="ARBA00023319"/>
    </source>
</evidence>
<reference evidence="9" key="1">
    <citation type="thesis" date="2020" institute="ProQuest LLC" country="789 East Eisenhower Parkway, Ann Arbor, MI, USA">
        <title>Comparative Genomics and Chromosome Evolution.</title>
        <authorList>
            <person name="Mudd A.B."/>
        </authorList>
    </citation>
    <scope>NUCLEOTIDE SEQUENCE</scope>
    <source>
        <strain evidence="9">1538</strain>
        <tissue evidence="9">Blood</tissue>
    </source>
</reference>
<dbReference type="Pfam" id="PF13927">
    <property type="entry name" value="Ig_3"/>
    <property type="match status" value="1"/>
</dbReference>
<comment type="similarity">
    <text evidence="1">Belongs to the immunoglobulin superfamily. DCC family.</text>
</comment>
<dbReference type="SMART" id="SM00408">
    <property type="entry name" value="IGc2"/>
    <property type="match status" value="3"/>
</dbReference>
<organism evidence="9 10">
    <name type="scientific">Pyxicephalus adspersus</name>
    <name type="common">African bullfrog</name>
    <dbReference type="NCBI Taxonomy" id="30357"/>
    <lineage>
        <taxon>Eukaryota</taxon>
        <taxon>Metazoa</taxon>
        <taxon>Chordata</taxon>
        <taxon>Craniata</taxon>
        <taxon>Vertebrata</taxon>
        <taxon>Euteleostomi</taxon>
        <taxon>Amphibia</taxon>
        <taxon>Batrachia</taxon>
        <taxon>Anura</taxon>
        <taxon>Neobatrachia</taxon>
        <taxon>Ranoidea</taxon>
        <taxon>Pyxicephalidae</taxon>
        <taxon>Pyxicephalinae</taxon>
        <taxon>Pyxicephalus</taxon>
    </lineage>
</organism>
<keyword evidence="4" id="KW-0393">Immunoglobulin domain</keyword>
<dbReference type="InterPro" id="IPR013098">
    <property type="entry name" value="Ig_I-set"/>
</dbReference>
<evidence type="ECO:0000256" key="5">
    <source>
        <dbReference type="SAM" id="MobiDB-lite"/>
    </source>
</evidence>
<feature type="transmembrane region" description="Helical" evidence="6">
    <location>
        <begin position="559"/>
        <end position="579"/>
    </location>
</feature>
<proteinExistence type="inferred from homology"/>
<dbReference type="EMBL" id="DYDO01000002">
    <property type="protein sequence ID" value="DBA31916.1"/>
    <property type="molecule type" value="Genomic_DNA"/>
</dbReference>
<feature type="domain" description="Fibronectin type-III" evidence="8">
    <location>
        <begin position="440"/>
        <end position="533"/>
    </location>
</feature>
<keyword evidence="3" id="KW-1015">Disulfide bond</keyword>
<evidence type="ECO:0008006" key="11">
    <source>
        <dbReference type="Google" id="ProtNLM"/>
    </source>
</evidence>
<sequence>MLGVGHAVELVFTEEPSDEVAIPGQSIILPCSADGVQPITITWRKNGVPLWTGSSAFPLPNGSLYLPFFTMIRDDGSSDQGEYDCVAQNRFGSVVSRKARVQAAVYTLLPTGVLQITALQVEDGGTFRCVAKNAAGIKYSPEALLTVTGPYYTGYKDPMILVGPENLTKTIHQTAILECMATGNPRPIVSWSRLDGRPIGVEGIQVLGTGNLMISDLTVHHSGVYVCAANKPGTRVRRTAQGRLVVQALYIQHHSALWRGEGENDGAAPAVLSHPYLTLGSFVVHLPWIRQDGHSGDGQRARSLTISGISQEDEAIYQCIAQNSAGSSQASARLSVMWTEGLPGPPQNVTATTISSTSIQVSWSEPLENTQEIIGYVVHICKTEDPVQMEYQEAVSKDTFQQIVTDLEPSTTYNFYIKAYTSRGASKASTTVVQSTLGEVPAVPSLYIKVLNSTAIQAAWEPSIKLGQNEGFKLYYRKVPMPNYTGPMLLPSNVTAYNICRLDPLVVYEVKLLAYNQHGDGNSTVRFVSLKEASARAVLNPSCNCVIDEQRAKSSATGIIIGIHIGVTCIIFCILFLMFGYRGRLMKCKAAQDPISAPQGPGGINVRLSDRAGHNGDTLRDGEIPDTKGKVSELREMEHLFHYSPSHRNGKQSVPSCPLDETLVSTITPDEISFTEEDPPGHLSPNLTTTSKD</sequence>
<feature type="domain" description="Ig-like" evidence="7">
    <location>
        <begin position="158"/>
        <end position="241"/>
    </location>
</feature>
<protein>
    <recommendedName>
        <fullName evidence="11">Immunoglobulin superfamily DCC subclass member 3-like</fullName>
    </recommendedName>
</protein>
<dbReference type="InterPro" id="IPR013783">
    <property type="entry name" value="Ig-like_fold"/>
</dbReference>
<feature type="region of interest" description="Disordered" evidence="5">
    <location>
        <begin position="670"/>
        <end position="693"/>
    </location>
</feature>
<dbReference type="FunFam" id="2.60.40.10:FF:000577">
    <property type="entry name" value="immunoglobulin superfamily DCC subclass member 3"/>
    <property type="match status" value="1"/>
</dbReference>
<feature type="domain" description="Ig-like" evidence="7">
    <location>
        <begin position="9"/>
        <end position="102"/>
    </location>
</feature>
<dbReference type="Proteomes" id="UP001181693">
    <property type="component" value="Unassembled WGS sequence"/>
</dbReference>
<dbReference type="InterPro" id="IPR036116">
    <property type="entry name" value="FN3_sf"/>
</dbReference>
<dbReference type="PROSITE" id="PS50835">
    <property type="entry name" value="IG_LIKE"/>
    <property type="match status" value="3"/>
</dbReference>
<dbReference type="CDD" id="cd00063">
    <property type="entry name" value="FN3"/>
    <property type="match status" value="2"/>
</dbReference>
<keyword evidence="10" id="KW-1185">Reference proteome</keyword>
<evidence type="ECO:0000256" key="2">
    <source>
        <dbReference type="ARBA" id="ARBA00022737"/>
    </source>
</evidence>
<dbReference type="FunFam" id="2.60.40.10:FF:000189">
    <property type="entry name" value="Neogenin isoform 3"/>
    <property type="match status" value="1"/>
</dbReference>
<keyword evidence="6" id="KW-1133">Transmembrane helix</keyword>
<dbReference type="InterPro" id="IPR003961">
    <property type="entry name" value="FN3_dom"/>
</dbReference>
<keyword evidence="6" id="KW-0472">Membrane</keyword>
<dbReference type="PANTHER" id="PTHR44170:SF20">
    <property type="entry name" value="IMMUNOGLOBULIN SUPERFAMILY DCC SUBCLASS MEMBER 3"/>
    <property type="match status" value="1"/>
</dbReference>
<dbReference type="FunFam" id="2.60.40.10:FF:000028">
    <property type="entry name" value="Neuronal cell adhesion molecule"/>
    <property type="match status" value="1"/>
</dbReference>
<dbReference type="Pfam" id="PF00041">
    <property type="entry name" value="fn3"/>
    <property type="match status" value="1"/>
</dbReference>
<comment type="caution">
    <text evidence="9">The sequence shown here is derived from an EMBL/GenBank/DDBJ whole genome shotgun (WGS) entry which is preliminary data.</text>
</comment>
<evidence type="ECO:0000256" key="6">
    <source>
        <dbReference type="SAM" id="Phobius"/>
    </source>
</evidence>
<dbReference type="InterPro" id="IPR007110">
    <property type="entry name" value="Ig-like_dom"/>
</dbReference>
<keyword evidence="2" id="KW-0677">Repeat</keyword>
<dbReference type="InterPro" id="IPR036179">
    <property type="entry name" value="Ig-like_dom_sf"/>
</dbReference>
<evidence type="ECO:0000313" key="9">
    <source>
        <dbReference type="EMBL" id="DBA31916.1"/>
    </source>
</evidence>
<keyword evidence="6" id="KW-0812">Transmembrane</keyword>
<evidence type="ECO:0000256" key="3">
    <source>
        <dbReference type="ARBA" id="ARBA00023157"/>
    </source>
</evidence>
<dbReference type="SMART" id="SM00409">
    <property type="entry name" value="IG"/>
    <property type="match status" value="3"/>
</dbReference>